<evidence type="ECO:0000259" key="3">
    <source>
        <dbReference type="Pfam" id="PF02826"/>
    </source>
</evidence>
<evidence type="ECO:0000313" key="5">
    <source>
        <dbReference type="Proteomes" id="UP000292445"/>
    </source>
</evidence>
<dbReference type="Gene3D" id="3.40.50.720">
    <property type="entry name" value="NAD(P)-binding Rossmann-like Domain"/>
    <property type="match status" value="2"/>
</dbReference>
<protein>
    <submittedName>
        <fullName evidence="4">Glyoxylate reductase/D-3-phosphoglycerate dehydrogenase</fullName>
    </submittedName>
</protein>
<dbReference type="GO" id="GO:0016618">
    <property type="term" value="F:hydroxypyruvate reductase [NAD(P)H] activity"/>
    <property type="evidence" value="ECO:0007669"/>
    <property type="project" value="TreeGrafter"/>
</dbReference>
<proteinExistence type="predicted"/>
<dbReference type="PANTHER" id="PTHR10996">
    <property type="entry name" value="2-HYDROXYACID DEHYDROGENASE-RELATED"/>
    <property type="match status" value="1"/>
</dbReference>
<name>A0A4Q7NHT4_9BURK</name>
<evidence type="ECO:0000256" key="1">
    <source>
        <dbReference type="ARBA" id="ARBA00023002"/>
    </source>
</evidence>
<dbReference type="Pfam" id="PF02826">
    <property type="entry name" value="2-Hacid_dh_C"/>
    <property type="match status" value="1"/>
</dbReference>
<dbReference type="EMBL" id="SGXC01000001">
    <property type="protein sequence ID" value="RZS84436.1"/>
    <property type="molecule type" value="Genomic_DNA"/>
</dbReference>
<keyword evidence="1" id="KW-0560">Oxidoreductase</keyword>
<dbReference type="OrthoDB" id="8689376at2"/>
<dbReference type="AlphaFoldDB" id="A0A4Q7NHT4"/>
<keyword evidence="2" id="KW-0520">NAD</keyword>
<feature type="domain" description="D-isomer specific 2-hydroxyacid dehydrogenase NAD-binding" evidence="3">
    <location>
        <begin position="180"/>
        <end position="336"/>
    </location>
</feature>
<keyword evidence="5" id="KW-1185">Reference proteome</keyword>
<dbReference type="PANTHER" id="PTHR10996:SF178">
    <property type="entry name" value="2-HYDROXYACID DEHYDROGENASE YGL185C-RELATED"/>
    <property type="match status" value="1"/>
</dbReference>
<dbReference type="SUPFAM" id="SSF52283">
    <property type="entry name" value="Formate/glycerate dehydrogenase catalytic domain-like"/>
    <property type="match status" value="1"/>
</dbReference>
<dbReference type="InterPro" id="IPR050223">
    <property type="entry name" value="D-isomer_2-hydroxyacid_DH"/>
</dbReference>
<accession>A0A4Q7NHT4</accession>
<dbReference type="SUPFAM" id="SSF51735">
    <property type="entry name" value="NAD(P)-binding Rossmann-fold domains"/>
    <property type="match status" value="1"/>
</dbReference>
<evidence type="ECO:0000313" key="4">
    <source>
        <dbReference type="EMBL" id="RZS84436.1"/>
    </source>
</evidence>
<reference evidence="4 5" key="1">
    <citation type="submission" date="2019-02" db="EMBL/GenBank/DDBJ databases">
        <title>Genomic Encyclopedia of Type Strains, Phase IV (KMG-IV): sequencing the most valuable type-strain genomes for metagenomic binning, comparative biology and taxonomic classification.</title>
        <authorList>
            <person name="Goeker M."/>
        </authorList>
    </citation>
    <scope>NUCLEOTIDE SEQUENCE [LARGE SCALE GENOMIC DNA]</scope>
    <source>
        <strain evidence="4 5">K24</strain>
    </source>
</reference>
<dbReference type="GO" id="GO:0051287">
    <property type="term" value="F:NAD binding"/>
    <property type="evidence" value="ECO:0007669"/>
    <property type="project" value="InterPro"/>
</dbReference>
<gene>
    <name evidence="4" type="ORF">EV675_0453</name>
</gene>
<sequence>MSSLRIVVEEDVFTRVLGVILDPCTEAARVAAFEDFFVHDVPDFRGWLDTVRARCQRIFPATVVFVASSSELQRALPQADAVLVESLTVGRRELELAPRLRAVQKYGVVIRNIDVQACGRQGVEVLTLRRRANIACAEQAMMMVLALAKRLAELNGRTTVRRLREAGFRPAPFDRTHTPSSNWARVSGISMLNGATMGIIGMGEIGREIAQRARAFDMRIVYTQRTRLAAGDEAALGVEYLEMDELLGRSDWLVPQLPATPSTERLLDAARFAKLKKGARVVNVSRAQVMDREATLAALRDGTLAGLGLDTLWSEPGEDDDELLRYPQVVLTPHMAGSPRLNATADFEELVAGLDRALAR</sequence>
<comment type="caution">
    <text evidence="4">The sequence shown here is derived from an EMBL/GenBank/DDBJ whole genome shotgun (WGS) entry which is preliminary data.</text>
</comment>
<organism evidence="4 5">
    <name type="scientific">Pigmentiphaga kullae</name>
    <dbReference type="NCBI Taxonomy" id="151784"/>
    <lineage>
        <taxon>Bacteria</taxon>
        <taxon>Pseudomonadati</taxon>
        <taxon>Pseudomonadota</taxon>
        <taxon>Betaproteobacteria</taxon>
        <taxon>Burkholderiales</taxon>
        <taxon>Alcaligenaceae</taxon>
        <taxon>Pigmentiphaga</taxon>
    </lineage>
</organism>
<dbReference type="InterPro" id="IPR036291">
    <property type="entry name" value="NAD(P)-bd_dom_sf"/>
</dbReference>
<dbReference type="GO" id="GO:0005829">
    <property type="term" value="C:cytosol"/>
    <property type="evidence" value="ECO:0007669"/>
    <property type="project" value="TreeGrafter"/>
</dbReference>
<dbReference type="RefSeq" id="WP_130355802.1">
    <property type="nucleotide sequence ID" value="NZ_SGXC01000001.1"/>
</dbReference>
<dbReference type="InterPro" id="IPR006140">
    <property type="entry name" value="D-isomer_DH_NAD-bd"/>
</dbReference>
<dbReference type="Proteomes" id="UP000292445">
    <property type="component" value="Unassembled WGS sequence"/>
</dbReference>
<dbReference type="GO" id="GO:0030267">
    <property type="term" value="F:glyoxylate reductase (NADPH) activity"/>
    <property type="evidence" value="ECO:0007669"/>
    <property type="project" value="TreeGrafter"/>
</dbReference>
<evidence type="ECO:0000256" key="2">
    <source>
        <dbReference type="ARBA" id="ARBA00023027"/>
    </source>
</evidence>